<accession>A0ABT3R2E3</accession>
<dbReference type="SMART" id="SM00421">
    <property type="entry name" value="HTH_LUXR"/>
    <property type="match status" value="1"/>
</dbReference>
<dbReference type="SUPFAM" id="SSF46894">
    <property type="entry name" value="C-terminal effector domain of the bipartite response regulators"/>
    <property type="match status" value="1"/>
</dbReference>
<dbReference type="InterPro" id="IPR000792">
    <property type="entry name" value="Tscrpt_reg_LuxR_C"/>
</dbReference>
<comment type="caution">
    <text evidence="2">The sequence shown here is derived from an EMBL/GenBank/DDBJ whole genome shotgun (WGS) entry which is preliminary data.</text>
</comment>
<dbReference type="RefSeq" id="WP_265963179.1">
    <property type="nucleotide sequence ID" value="NZ_JAPEVI010000003.1"/>
</dbReference>
<dbReference type="InterPro" id="IPR016032">
    <property type="entry name" value="Sig_transdc_resp-reg_C-effctor"/>
</dbReference>
<organism evidence="2 3">
    <name type="scientific">Roseibium salinum</name>
    <dbReference type="NCBI Taxonomy" id="1604349"/>
    <lineage>
        <taxon>Bacteria</taxon>
        <taxon>Pseudomonadati</taxon>
        <taxon>Pseudomonadota</taxon>
        <taxon>Alphaproteobacteria</taxon>
        <taxon>Hyphomicrobiales</taxon>
        <taxon>Stappiaceae</taxon>
        <taxon>Roseibium</taxon>
    </lineage>
</organism>
<evidence type="ECO:0000313" key="3">
    <source>
        <dbReference type="Proteomes" id="UP001300261"/>
    </source>
</evidence>
<evidence type="ECO:0000313" key="2">
    <source>
        <dbReference type="EMBL" id="MCX2723399.1"/>
    </source>
</evidence>
<reference evidence="2 3" key="1">
    <citation type="journal article" date="2016" name="Int. J. Syst. Evol. Microbiol.">
        <title>Labrenzia salina sp. nov., isolated from the rhizosphere of the halophyte Arthrocnemum macrostachyum.</title>
        <authorList>
            <person name="Camacho M."/>
            <person name="Redondo-Gomez S."/>
            <person name="Rodriguez-Llorente I."/>
            <person name="Rohde M."/>
            <person name="Sproer C."/>
            <person name="Schumann P."/>
            <person name="Klenk H.P."/>
            <person name="Montero-Calasanz M.D.C."/>
        </authorList>
    </citation>
    <scope>NUCLEOTIDE SEQUENCE [LARGE SCALE GENOMIC DNA]</scope>
    <source>
        <strain evidence="2 3">DSM 29163</strain>
    </source>
</reference>
<dbReference type="EMBL" id="JAPEVI010000003">
    <property type="protein sequence ID" value="MCX2723399.1"/>
    <property type="molecule type" value="Genomic_DNA"/>
</dbReference>
<feature type="domain" description="HTH luxR-type" evidence="1">
    <location>
        <begin position="317"/>
        <end position="374"/>
    </location>
</feature>
<dbReference type="InterPro" id="IPR036388">
    <property type="entry name" value="WH-like_DNA-bd_sf"/>
</dbReference>
<proteinExistence type="predicted"/>
<sequence length="384" mass="42202">MVIAVDKYIELSNLAVAAAVDPGRWQHFLDEMGQALGTRVFTQLIGYDGLTKAAPLTSSSGYDPDILHLYETHFADKNPYAANFAKCAIGDTIAAHELCPPDVLRKTEFYSELLLPHDDICAGGGAMLAAEQHRMFLVGGNMREKDREKHEGQWLQLCARLAPSIRQSLEINRAICGLTFEKWAAEQHMLGTGTAIFVVDAAMTIHHGCREGQHLLANGTLVGSGLGRRLHFHSEEAQRRFTALARVQSKGDLNVLNSWRLADQHGQSWVCRAMGMRLGDLDETPFGPFLTKSISVILLAIKPEASLATLQLRLQEVLGLSQAEAETSLMLADGRTPAEIAASRQVSLHTVRNQIKAALAKSGCRRQSELVRKIEQIRLHGLSL</sequence>
<gene>
    <name evidence="2" type="ORF">ON753_13620</name>
</gene>
<dbReference type="Proteomes" id="UP001300261">
    <property type="component" value="Unassembled WGS sequence"/>
</dbReference>
<keyword evidence="3" id="KW-1185">Reference proteome</keyword>
<evidence type="ECO:0000259" key="1">
    <source>
        <dbReference type="SMART" id="SM00421"/>
    </source>
</evidence>
<protein>
    <submittedName>
        <fullName evidence="2">Helix-turn-helix transcriptional regulator</fullName>
    </submittedName>
</protein>
<name>A0ABT3R2E3_9HYPH</name>
<dbReference type="Gene3D" id="1.10.10.10">
    <property type="entry name" value="Winged helix-like DNA-binding domain superfamily/Winged helix DNA-binding domain"/>
    <property type="match status" value="1"/>
</dbReference>